<keyword evidence="10" id="KW-0411">Iron-sulfur</keyword>
<dbReference type="PANTHER" id="PTHR33693">
    <property type="entry name" value="TYPE-5 URACIL-DNA GLYCOSYLASE"/>
    <property type="match status" value="1"/>
</dbReference>
<evidence type="ECO:0000313" key="13">
    <source>
        <dbReference type="EMBL" id="HIT40525.1"/>
    </source>
</evidence>
<dbReference type="CDD" id="cd10030">
    <property type="entry name" value="UDG-F4_TTUDGA_SPO1dp_like"/>
    <property type="match status" value="1"/>
</dbReference>
<comment type="catalytic activity">
    <reaction evidence="1">
        <text>Hydrolyzes single-stranded DNA or mismatched double-stranded DNA and polynucleotides, releasing free uracil.</text>
        <dbReference type="EC" id="3.2.2.27"/>
    </reaction>
</comment>
<dbReference type="InterPro" id="IPR005273">
    <property type="entry name" value="Ura-DNA_glyco_family4"/>
</dbReference>
<feature type="domain" description="Uracil-DNA glycosylase-like" evidence="12">
    <location>
        <begin position="28"/>
        <end position="184"/>
    </location>
</feature>
<evidence type="ECO:0000256" key="8">
    <source>
        <dbReference type="ARBA" id="ARBA00022801"/>
    </source>
</evidence>
<protein>
    <recommendedName>
        <fullName evidence="4">Type-4 uracil-DNA glycosylase</fullName>
        <ecNumber evidence="3">3.2.2.27</ecNumber>
    </recommendedName>
</protein>
<dbReference type="Gene3D" id="3.40.470.10">
    <property type="entry name" value="Uracil-DNA glycosylase-like domain"/>
    <property type="match status" value="1"/>
</dbReference>
<comment type="caution">
    <text evidence="13">The sequence shown here is derived from an EMBL/GenBank/DDBJ whole genome shotgun (WGS) entry which is preliminary data.</text>
</comment>
<dbReference type="SMART" id="SM00987">
    <property type="entry name" value="UreE_C"/>
    <property type="match status" value="1"/>
</dbReference>
<name>A0A9D1KEB8_9FIRM</name>
<dbReference type="GO" id="GO:0051539">
    <property type="term" value="F:4 iron, 4 sulfur cluster binding"/>
    <property type="evidence" value="ECO:0007669"/>
    <property type="project" value="UniProtKB-KW"/>
</dbReference>
<accession>A0A9D1KEB8</accession>
<dbReference type="InterPro" id="IPR005122">
    <property type="entry name" value="Uracil-DNA_glycosylase-like"/>
</dbReference>
<dbReference type="Proteomes" id="UP000886860">
    <property type="component" value="Unassembled WGS sequence"/>
</dbReference>
<evidence type="ECO:0000256" key="6">
    <source>
        <dbReference type="ARBA" id="ARBA00022723"/>
    </source>
</evidence>
<keyword evidence="5" id="KW-0004">4Fe-4S</keyword>
<evidence type="ECO:0000256" key="1">
    <source>
        <dbReference type="ARBA" id="ARBA00001400"/>
    </source>
</evidence>
<comment type="similarity">
    <text evidence="2">Belongs to the uracil-DNA glycosylase (UDG) superfamily. Type 4 (UDGa) family.</text>
</comment>
<dbReference type="PANTHER" id="PTHR33693:SF1">
    <property type="entry name" value="TYPE-4 URACIL-DNA GLYCOSYLASE"/>
    <property type="match status" value="1"/>
</dbReference>
<dbReference type="Pfam" id="PF03167">
    <property type="entry name" value="UDG"/>
    <property type="match status" value="1"/>
</dbReference>
<keyword evidence="6" id="KW-0479">Metal-binding</keyword>
<reference evidence="13" key="2">
    <citation type="journal article" date="2021" name="PeerJ">
        <title>Extensive microbial diversity within the chicken gut microbiome revealed by metagenomics and culture.</title>
        <authorList>
            <person name="Gilroy R."/>
            <person name="Ravi A."/>
            <person name="Getino M."/>
            <person name="Pursley I."/>
            <person name="Horton D.L."/>
            <person name="Alikhan N.F."/>
            <person name="Baker D."/>
            <person name="Gharbi K."/>
            <person name="Hall N."/>
            <person name="Watson M."/>
            <person name="Adriaenssens E.M."/>
            <person name="Foster-Nyarko E."/>
            <person name="Jarju S."/>
            <person name="Secka A."/>
            <person name="Antonio M."/>
            <person name="Oren A."/>
            <person name="Chaudhuri R.R."/>
            <person name="La Ragione R."/>
            <person name="Hildebrand F."/>
            <person name="Pallen M.J."/>
        </authorList>
    </citation>
    <scope>NUCLEOTIDE SEQUENCE</scope>
    <source>
        <strain evidence="13">CHK123-3438</strain>
    </source>
</reference>
<keyword evidence="9" id="KW-0408">Iron</keyword>
<evidence type="ECO:0000256" key="2">
    <source>
        <dbReference type="ARBA" id="ARBA00006521"/>
    </source>
</evidence>
<gene>
    <name evidence="13" type="ORF">IAB60_00240</name>
</gene>
<dbReference type="AlphaFoldDB" id="A0A9D1KEB8"/>
<dbReference type="SUPFAM" id="SSF52141">
    <property type="entry name" value="Uracil-DNA glycosylase-like"/>
    <property type="match status" value="1"/>
</dbReference>
<reference evidence="13" key="1">
    <citation type="submission" date="2020-10" db="EMBL/GenBank/DDBJ databases">
        <authorList>
            <person name="Gilroy R."/>
        </authorList>
    </citation>
    <scope>NUCLEOTIDE SEQUENCE</scope>
    <source>
        <strain evidence="13">CHK123-3438</strain>
    </source>
</reference>
<keyword evidence="11" id="KW-0234">DNA repair</keyword>
<dbReference type="InterPro" id="IPR036895">
    <property type="entry name" value="Uracil-DNA_glycosylase-like_sf"/>
</dbReference>
<evidence type="ECO:0000256" key="4">
    <source>
        <dbReference type="ARBA" id="ARBA00019403"/>
    </source>
</evidence>
<dbReference type="EMBL" id="DVKS01000005">
    <property type="protein sequence ID" value="HIT40525.1"/>
    <property type="molecule type" value="Genomic_DNA"/>
</dbReference>
<sequence>MYTYEELTAFVSRCTRCPLCRTRQNPVMGRGNLKGGILFIAEAPGNSEDRDGIPFTGPSGKVLDELLADAGMSRQDIYLTNVVKCHPPGNRDPRPEEQEACIIYLKHETILLRPKIIVCLGRVAAQRIIRPDFRITREHGSFLYRKNTWLTAVYHPSAILRDPLKMEETREDFWKIRGKWDEILSGGAS</sequence>
<evidence type="ECO:0000256" key="9">
    <source>
        <dbReference type="ARBA" id="ARBA00023004"/>
    </source>
</evidence>
<evidence type="ECO:0000256" key="7">
    <source>
        <dbReference type="ARBA" id="ARBA00022763"/>
    </source>
</evidence>
<organism evidence="13 14">
    <name type="scientific">Candidatus Caccovicinus merdipullorum</name>
    <dbReference type="NCBI Taxonomy" id="2840724"/>
    <lineage>
        <taxon>Bacteria</taxon>
        <taxon>Bacillati</taxon>
        <taxon>Bacillota</taxon>
        <taxon>Clostridia</taxon>
        <taxon>Eubacteriales</taxon>
        <taxon>Candidatus Caccovicinus</taxon>
    </lineage>
</organism>
<dbReference type="InterPro" id="IPR051536">
    <property type="entry name" value="UDG_Type-4/5"/>
</dbReference>
<evidence type="ECO:0000259" key="12">
    <source>
        <dbReference type="SMART" id="SM00986"/>
    </source>
</evidence>
<evidence type="ECO:0000256" key="3">
    <source>
        <dbReference type="ARBA" id="ARBA00012030"/>
    </source>
</evidence>
<evidence type="ECO:0000256" key="5">
    <source>
        <dbReference type="ARBA" id="ARBA00022485"/>
    </source>
</evidence>
<evidence type="ECO:0000313" key="14">
    <source>
        <dbReference type="Proteomes" id="UP000886860"/>
    </source>
</evidence>
<dbReference type="GO" id="GO:0004844">
    <property type="term" value="F:uracil DNA N-glycosylase activity"/>
    <property type="evidence" value="ECO:0007669"/>
    <property type="project" value="UniProtKB-EC"/>
</dbReference>
<keyword evidence="7" id="KW-0227">DNA damage</keyword>
<dbReference type="EC" id="3.2.2.27" evidence="3"/>
<evidence type="ECO:0000256" key="11">
    <source>
        <dbReference type="ARBA" id="ARBA00023204"/>
    </source>
</evidence>
<keyword evidence="8" id="KW-0378">Hydrolase</keyword>
<dbReference type="GO" id="GO:0006281">
    <property type="term" value="P:DNA repair"/>
    <property type="evidence" value="ECO:0007669"/>
    <property type="project" value="UniProtKB-KW"/>
</dbReference>
<dbReference type="SMART" id="SM00986">
    <property type="entry name" value="UDG"/>
    <property type="match status" value="1"/>
</dbReference>
<dbReference type="NCBIfam" id="TIGR00758">
    <property type="entry name" value="UDG_fam4"/>
    <property type="match status" value="1"/>
</dbReference>
<evidence type="ECO:0000256" key="10">
    <source>
        <dbReference type="ARBA" id="ARBA00023014"/>
    </source>
</evidence>
<proteinExistence type="inferred from homology"/>
<dbReference type="GO" id="GO:0046872">
    <property type="term" value="F:metal ion binding"/>
    <property type="evidence" value="ECO:0007669"/>
    <property type="project" value="UniProtKB-KW"/>
</dbReference>